<evidence type="ECO:0000256" key="1">
    <source>
        <dbReference type="SAM" id="SignalP"/>
    </source>
</evidence>
<dbReference type="EMBL" id="BPLR01013668">
    <property type="protein sequence ID" value="GIY62806.1"/>
    <property type="molecule type" value="Genomic_DNA"/>
</dbReference>
<accession>A0AAV4UYK0</accession>
<gene>
    <name evidence="2" type="ORF">CEXT_123691</name>
</gene>
<reference evidence="2 3" key="1">
    <citation type="submission" date="2021-06" db="EMBL/GenBank/DDBJ databases">
        <title>Caerostris extrusa draft genome.</title>
        <authorList>
            <person name="Kono N."/>
            <person name="Arakawa K."/>
        </authorList>
    </citation>
    <scope>NUCLEOTIDE SEQUENCE [LARGE SCALE GENOMIC DNA]</scope>
</reference>
<evidence type="ECO:0008006" key="4">
    <source>
        <dbReference type="Google" id="ProtNLM"/>
    </source>
</evidence>
<feature type="signal peptide" evidence="1">
    <location>
        <begin position="1"/>
        <end position="24"/>
    </location>
</feature>
<comment type="caution">
    <text evidence="2">The sequence shown here is derived from an EMBL/GenBank/DDBJ whole genome shotgun (WGS) entry which is preliminary data.</text>
</comment>
<protein>
    <recommendedName>
        <fullName evidence="4">Secreted protein</fullName>
    </recommendedName>
</protein>
<evidence type="ECO:0000313" key="3">
    <source>
        <dbReference type="Proteomes" id="UP001054945"/>
    </source>
</evidence>
<name>A0AAV4UYK0_CAEEX</name>
<keyword evidence="1" id="KW-0732">Signal</keyword>
<keyword evidence="3" id="KW-1185">Reference proteome</keyword>
<evidence type="ECO:0000313" key="2">
    <source>
        <dbReference type="EMBL" id="GIY62806.1"/>
    </source>
</evidence>
<feature type="chain" id="PRO_5043461635" description="Secreted protein" evidence="1">
    <location>
        <begin position="25"/>
        <end position="96"/>
    </location>
</feature>
<organism evidence="2 3">
    <name type="scientific">Caerostris extrusa</name>
    <name type="common">Bark spider</name>
    <name type="synonym">Caerostris bankana</name>
    <dbReference type="NCBI Taxonomy" id="172846"/>
    <lineage>
        <taxon>Eukaryota</taxon>
        <taxon>Metazoa</taxon>
        <taxon>Ecdysozoa</taxon>
        <taxon>Arthropoda</taxon>
        <taxon>Chelicerata</taxon>
        <taxon>Arachnida</taxon>
        <taxon>Araneae</taxon>
        <taxon>Araneomorphae</taxon>
        <taxon>Entelegynae</taxon>
        <taxon>Araneoidea</taxon>
        <taxon>Araneidae</taxon>
        <taxon>Caerostris</taxon>
    </lineage>
</organism>
<dbReference type="Proteomes" id="UP001054945">
    <property type="component" value="Unassembled WGS sequence"/>
</dbReference>
<dbReference type="AlphaFoldDB" id="A0AAV4UYK0"/>
<sequence>MNGVRIASSELLLTALLLVNFVYPDSHHFYRRVGSSGSFTAPDRESSETLWFQSKRTLPCVSTRAKLLAMLSLNKKWIFNPLLSVSSSKDAMGSFH</sequence>
<proteinExistence type="predicted"/>